<proteinExistence type="predicted"/>
<sequence length="264" mass="29228">MKSFITTIAVFGSVCSMLVPLVQTETAIAAPSLLHLNQSVRIQPQILAFTDISGVDGETEIRQLAQLGVLEPASGGFRPRSSITRAEFITWLVKSYNALQTHNVRKPTLIRLPDRSRSAFRDVSPSHPAFRYIQAAYDAGFLAGYEDGTFRPDAVLTREEMIVLKSPVDSRGSGNSSRSAESLRNFIQRTKGFQDADRMSERYLTHIAFDLGNAASGRNFERVYGARSRYEPQKAVSRAEAAVALSQFRRAGTAAQAIEKLNRR</sequence>
<dbReference type="PANTHER" id="PTHR33740:SF3">
    <property type="entry name" value="GPI-ANCHORED ADHESIN-LIKE PROTEIN"/>
    <property type="match status" value="1"/>
</dbReference>
<gene>
    <name evidence="2" type="ORF">NIES2135_14040</name>
</gene>
<name>A0A1Z4JDQ5_LEPBY</name>
<dbReference type="InterPro" id="IPR001119">
    <property type="entry name" value="SLH_dom"/>
</dbReference>
<feature type="domain" description="SLH" evidence="1">
    <location>
        <begin position="44"/>
        <end position="106"/>
    </location>
</feature>
<keyword evidence="3" id="KW-1185">Reference proteome</keyword>
<evidence type="ECO:0000313" key="3">
    <source>
        <dbReference type="Proteomes" id="UP000217895"/>
    </source>
</evidence>
<dbReference type="EMBL" id="AP018203">
    <property type="protein sequence ID" value="BAY54587.1"/>
    <property type="molecule type" value="Genomic_DNA"/>
</dbReference>
<evidence type="ECO:0000313" key="2">
    <source>
        <dbReference type="EMBL" id="BAY54587.1"/>
    </source>
</evidence>
<feature type="domain" description="SLH" evidence="1">
    <location>
        <begin position="116"/>
        <end position="179"/>
    </location>
</feature>
<reference evidence="2 3" key="1">
    <citation type="submission" date="2017-06" db="EMBL/GenBank/DDBJ databases">
        <title>Genome sequencing of cyanobaciteial culture collection at National Institute for Environmental Studies (NIES).</title>
        <authorList>
            <person name="Hirose Y."/>
            <person name="Shimura Y."/>
            <person name="Fujisawa T."/>
            <person name="Nakamura Y."/>
            <person name="Kawachi M."/>
        </authorList>
    </citation>
    <scope>NUCLEOTIDE SEQUENCE [LARGE SCALE GENOMIC DNA]</scope>
    <source>
        <strain evidence="2 3">NIES-2135</strain>
    </source>
</reference>
<dbReference type="PROSITE" id="PS51272">
    <property type="entry name" value="SLH"/>
    <property type="match status" value="2"/>
</dbReference>
<dbReference type="Pfam" id="PF00395">
    <property type="entry name" value="SLH"/>
    <property type="match status" value="2"/>
</dbReference>
<accession>A0A1Z4JDQ5</accession>
<protein>
    <submittedName>
        <fullName evidence="2">S-layer protein</fullName>
    </submittedName>
</protein>
<dbReference type="PANTHER" id="PTHR33740">
    <property type="entry name" value="GPI-ANCHORED ADHESIN-LIKE PROTEIN"/>
    <property type="match status" value="1"/>
</dbReference>
<dbReference type="AlphaFoldDB" id="A0A1Z4JDQ5"/>
<evidence type="ECO:0000259" key="1">
    <source>
        <dbReference type="PROSITE" id="PS51272"/>
    </source>
</evidence>
<organism evidence="2 3">
    <name type="scientific">Leptolyngbya boryana NIES-2135</name>
    <dbReference type="NCBI Taxonomy" id="1973484"/>
    <lineage>
        <taxon>Bacteria</taxon>
        <taxon>Bacillati</taxon>
        <taxon>Cyanobacteriota</taxon>
        <taxon>Cyanophyceae</taxon>
        <taxon>Leptolyngbyales</taxon>
        <taxon>Leptolyngbyaceae</taxon>
        <taxon>Leptolyngbya group</taxon>
        <taxon>Leptolyngbya</taxon>
    </lineage>
</organism>
<dbReference type="Proteomes" id="UP000217895">
    <property type="component" value="Chromosome"/>
</dbReference>